<gene>
    <name evidence="2" type="ORF">ACFO3M_12595</name>
</gene>
<protein>
    <submittedName>
        <fullName evidence="2">Uncharacterized protein</fullName>
    </submittedName>
</protein>
<dbReference type="EMBL" id="JBHSGR010000012">
    <property type="protein sequence ID" value="MFC4694228.1"/>
    <property type="molecule type" value="Genomic_DNA"/>
</dbReference>
<evidence type="ECO:0000313" key="2">
    <source>
        <dbReference type="EMBL" id="MFC4694228.1"/>
    </source>
</evidence>
<sequence>MRGEIRPGTPALCVPSSDAVIDGVRDAFEDQEVTPVGSGLGEDQEAGRREVSGETEAPAPATAG</sequence>
<evidence type="ECO:0000313" key="3">
    <source>
        <dbReference type="Proteomes" id="UP001596025"/>
    </source>
</evidence>
<reference evidence="3" key="1">
    <citation type="journal article" date="2019" name="Int. J. Syst. Evol. Microbiol.">
        <title>The Global Catalogue of Microorganisms (GCM) 10K type strain sequencing project: providing services to taxonomists for standard genome sequencing and annotation.</title>
        <authorList>
            <consortium name="The Broad Institute Genomics Platform"/>
            <consortium name="The Broad Institute Genome Sequencing Center for Infectious Disease"/>
            <person name="Wu L."/>
            <person name="Ma J."/>
        </authorList>
    </citation>
    <scope>NUCLEOTIDE SEQUENCE [LARGE SCALE GENOMIC DNA]</scope>
    <source>
        <strain evidence="3">CCUG 62763</strain>
    </source>
</reference>
<dbReference type="RefSeq" id="WP_387988943.1">
    <property type="nucleotide sequence ID" value="NZ_JBHSGR010000012.1"/>
</dbReference>
<evidence type="ECO:0000256" key="1">
    <source>
        <dbReference type="SAM" id="MobiDB-lite"/>
    </source>
</evidence>
<feature type="region of interest" description="Disordered" evidence="1">
    <location>
        <begin position="32"/>
        <end position="64"/>
    </location>
</feature>
<proteinExistence type="predicted"/>
<organism evidence="2 3">
    <name type="scientific">Geodermatophilus arenarius</name>
    <dbReference type="NCBI Taxonomy" id="1137990"/>
    <lineage>
        <taxon>Bacteria</taxon>
        <taxon>Bacillati</taxon>
        <taxon>Actinomycetota</taxon>
        <taxon>Actinomycetes</taxon>
        <taxon>Geodermatophilales</taxon>
        <taxon>Geodermatophilaceae</taxon>
        <taxon>Geodermatophilus</taxon>
    </lineage>
</organism>
<comment type="caution">
    <text evidence="2">The sequence shown here is derived from an EMBL/GenBank/DDBJ whole genome shotgun (WGS) entry which is preliminary data.</text>
</comment>
<name>A0ABV9LL68_9ACTN</name>
<accession>A0ABV9LL68</accession>
<dbReference type="Proteomes" id="UP001596025">
    <property type="component" value="Unassembled WGS sequence"/>
</dbReference>
<keyword evidence="3" id="KW-1185">Reference proteome</keyword>